<organism evidence="9 10">
    <name type="scientific">Pelagibacterium halotolerans (strain DSM 22347 / JCM 15775 / CGMCC 1.7692 / B2)</name>
    <dbReference type="NCBI Taxonomy" id="1082931"/>
    <lineage>
        <taxon>Bacteria</taxon>
        <taxon>Pseudomonadati</taxon>
        <taxon>Pseudomonadota</taxon>
        <taxon>Alphaproteobacteria</taxon>
        <taxon>Hyphomicrobiales</taxon>
        <taxon>Devosiaceae</taxon>
        <taxon>Pelagibacterium</taxon>
    </lineage>
</organism>
<dbReference type="PROSITE" id="PS50994">
    <property type="entry name" value="INTEGRASE"/>
    <property type="match status" value="1"/>
</dbReference>
<evidence type="ECO:0000256" key="1">
    <source>
        <dbReference type="ARBA" id="ARBA00022679"/>
    </source>
</evidence>
<dbReference type="PROSITE" id="PS51702">
    <property type="entry name" value="HTH_MU"/>
    <property type="match status" value="1"/>
</dbReference>
<evidence type="ECO:0000256" key="4">
    <source>
        <dbReference type="ARBA" id="ARBA00022759"/>
    </source>
</evidence>
<keyword evidence="1" id="KW-0808">Transferase</keyword>
<protein>
    <submittedName>
        <fullName evidence="9">Transposase-like protein</fullName>
    </submittedName>
</protein>
<dbReference type="GO" id="GO:0015074">
    <property type="term" value="P:DNA integration"/>
    <property type="evidence" value="ECO:0007669"/>
    <property type="project" value="InterPro"/>
</dbReference>
<dbReference type="eggNOG" id="COG2801">
    <property type="taxonomic scope" value="Bacteria"/>
</dbReference>
<keyword evidence="6" id="KW-0695">RNA-directed DNA polymerase</keyword>
<dbReference type="InterPro" id="IPR001584">
    <property type="entry name" value="Integrase_cat-core"/>
</dbReference>
<dbReference type="InterPro" id="IPR003314">
    <property type="entry name" value="Mu-type_HTH"/>
</dbReference>
<evidence type="ECO:0000256" key="2">
    <source>
        <dbReference type="ARBA" id="ARBA00022695"/>
    </source>
</evidence>
<dbReference type="RefSeq" id="WP_014129933.1">
    <property type="nucleotide sequence ID" value="NC_016078.1"/>
</dbReference>
<dbReference type="GO" id="GO:0003677">
    <property type="term" value="F:DNA binding"/>
    <property type="evidence" value="ECO:0007669"/>
    <property type="project" value="InterPro"/>
</dbReference>
<feature type="domain" description="HTH Mu-type" evidence="8">
    <location>
        <begin position="3"/>
        <end position="74"/>
    </location>
</feature>
<keyword evidence="3" id="KW-0540">Nuclease</keyword>
<evidence type="ECO:0000313" key="9">
    <source>
        <dbReference type="EMBL" id="AEQ50784.1"/>
    </source>
</evidence>
<dbReference type="PATRIC" id="fig|1082931.4.peg.739"/>
<dbReference type="Gene3D" id="3.30.420.10">
    <property type="entry name" value="Ribonuclease H-like superfamily/Ribonuclease H"/>
    <property type="match status" value="1"/>
</dbReference>
<dbReference type="Proteomes" id="UP000008850">
    <property type="component" value="Chromosome"/>
</dbReference>
<dbReference type="GO" id="GO:0035613">
    <property type="term" value="F:RNA stem-loop binding"/>
    <property type="evidence" value="ECO:0007669"/>
    <property type="project" value="TreeGrafter"/>
</dbReference>
<keyword evidence="10" id="KW-1185">Reference proteome</keyword>
<evidence type="ECO:0000256" key="3">
    <source>
        <dbReference type="ARBA" id="ARBA00022722"/>
    </source>
</evidence>
<dbReference type="GO" id="GO:0016787">
    <property type="term" value="F:hydrolase activity"/>
    <property type="evidence" value="ECO:0007669"/>
    <property type="project" value="UniProtKB-KW"/>
</dbReference>
<accession>G4RDZ0</accession>
<keyword evidence="5" id="KW-0378">Hydrolase</keyword>
<gene>
    <name evidence="9" type="ordered locus">KKY_745</name>
</gene>
<sequence length="746" mass="83113">MKEWLTAREIAAERLPYLPNDERNIQRLAARESWNEHPSFVRPRKAVGGGMEYHYRILPTLAQVAYVQRHMTIGEAASVADEAANDAAPSLTARASEERDARLAIIAAFDAFSAGLRATLMTRQQIFCDKYAMGSIKVEPWVKTLVPSLSKRSLSRWIAAKRQGKLDALAVDRGQARKGTGILDTANDGRVRAWMLALVAQQPFLSAKRVRDLCRHEFGDEIETAKGRVAMPPVRTFQHCLKGLKAENKVLLTKITNPDKYRSIMAPAGVGTLRHVSEPNQLWQIDASPVDALCVDGRHSLYACIDIATRRLVITVSKTPRASAVMLMIRKAVLAWGVPETIKTDNGSDFVARDTKRLLTSLGIEIDLSDAYSPQQKAHVERVIKTFQHDCGPLLPGFVGHSVEDRKAIESRKSFAARLGESEKETFGVTLTAAELQRHIDDWVELSYHQAPHAGLGRKTPAQVAMAAMATVRRVDARALDTLLMPVKGDGLRTVTKLGVRIDGYHYQSGRLLPGDQVFVRHDPLDMGKAYAFSADGAQFLAEIECAELSGIHPETFQKAVREQRSETLERLDKAVRRDMREMAKGPSMIEKVLEVARRDQPNVVALPKRSSEHSTPQIAAAIDAQTRHPKSSEASADVKAEQQRLASELDPYDDNGAYERISAKVAARVEEHRDARRSAFDGNVVAMPETALDRYRRAVIFRRAMEANEPVDDRDLIWLGQYETTAEFQGQQVIHDDYGDEWLGL</sequence>
<dbReference type="PANTHER" id="PTHR41694">
    <property type="entry name" value="ENDOGENOUS RETROVIRUS GROUP K MEMBER POL PROTEIN"/>
    <property type="match status" value="1"/>
</dbReference>
<dbReference type="Gene3D" id="1.10.10.10">
    <property type="entry name" value="Winged helix-like DNA-binding domain superfamily/Winged helix DNA-binding domain"/>
    <property type="match status" value="1"/>
</dbReference>
<evidence type="ECO:0000259" key="7">
    <source>
        <dbReference type="PROSITE" id="PS50994"/>
    </source>
</evidence>
<dbReference type="EMBL" id="CP003075">
    <property type="protein sequence ID" value="AEQ50784.1"/>
    <property type="molecule type" value="Genomic_DNA"/>
</dbReference>
<dbReference type="STRING" id="1082931.KKY_745"/>
<dbReference type="HOGENOM" id="CLU_023172_0_0_5"/>
<evidence type="ECO:0000256" key="6">
    <source>
        <dbReference type="ARBA" id="ARBA00022918"/>
    </source>
</evidence>
<dbReference type="SUPFAM" id="SSF53098">
    <property type="entry name" value="Ribonuclease H-like"/>
    <property type="match status" value="1"/>
</dbReference>
<proteinExistence type="predicted"/>
<dbReference type="AlphaFoldDB" id="G4RDZ0"/>
<evidence type="ECO:0000313" key="10">
    <source>
        <dbReference type="Proteomes" id="UP000008850"/>
    </source>
</evidence>
<dbReference type="KEGG" id="phl:KKY_745"/>
<dbReference type="PANTHER" id="PTHR41694:SF3">
    <property type="entry name" value="RNA-DIRECTED DNA POLYMERASE-RELATED"/>
    <property type="match status" value="1"/>
</dbReference>
<feature type="domain" description="Integrase catalytic" evidence="7">
    <location>
        <begin position="275"/>
        <end position="469"/>
    </location>
</feature>
<evidence type="ECO:0000259" key="8">
    <source>
        <dbReference type="PROSITE" id="PS51702"/>
    </source>
</evidence>
<dbReference type="InterPro" id="IPR012337">
    <property type="entry name" value="RNaseH-like_sf"/>
</dbReference>
<dbReference type="GO" id="GO:0004519">
    <property type="term" value="F:endonuclease activity"/>
    <property type="evidence" value="ECO:0007669"/>
    <property type="project" value="UniProtKB-KW"/>
</dbReference>
<evidence type="ECO:0000256" key="5">
    <source>
        <dbReference type="ARBA" id="ARBA00022801"/>
    </source>
</evidence>
<dbReference type="InterPro" id="IPR015378">
    <property type="entry name" value="Transposase-like_Mu_C"/>
</dbReference>
<keyword evidence="2" id="KW-0548">Nucleotidyltransferase</keyword>
<dbReference type="InterPro" id="IPR036388">
    <property type="entry name" value="WH-like_DNA-bd_sf"/>
</dbReference>
<reference evidence="9 10" key="1">
    <citation type="journal article" date="2012" name="J. Bacteriol.">
        <title>Complete genome sequence of Pelagibacterium halotolerans B2T.</title>
        <authorList>
            <person name="Huo Y.Y."/>
            <person name="Cheng H."/>
            <person name="Han X.F."/>
            <person name="Jiang X.W."/>
            <person name="Sun C."/>
            <person name="Zhang X.Q."/>
            <person name="Zhu X.F."/>
            <person name="Liu Y.F."/>
            <person name="Li P.F."/>
            <person name="Ni P.X."/>
            <person name="Wu M."/>
        </authorList>
    </citation>
    <scope>NUCLEOTIDE SEQUENCE [LARGE SCALE GENOMIC DNA]</scope>
    <source>
        <strain evidence="10">DSM 22347 / JCM 15775 / CGMCC 1.7692 / B2</strain>
    </source>
</reference>
<keyword evidence="4" id="KW-0255">Endonuclease</keyword>
<dbReference type="Pfam" id="PF00665">
    <property type="entry name" value="rve"/>
    <property type="match status" value="1"/>
</dbReference>
<dbReference type="InterPro" id="IPR036397">
    <property type="entry name" value="RNaseH_sf"/>
</dbReference>
<dbReference type="SUPFAM" id="SSF46955">
    <property type="entry name" value="Putative DNA-binding domain"/>
    <property type="match status" value="1"/>
</dbReference>
<dbReference type="InterPro" id="IPR009061">
    <property type="entry name" value="DNA-bd_dom_put_sf"/>
</dbReference>
<name>G4RDZ0_PELHB</name>
<dbReference type="Pfam" id="PF09299">
    <property type="entry name" value="Mu-transpos_C"/>
    <property type="match status" value="1"/>
</dbReference>
<dbReference type="GO" id="GO:0003964">
    <property type="term" value="F:RNA-directed DNA polymerase activity"/>
    <property type="evidence" value="ECO:0007669"/>
    <property type="project" value="UniProtKB-KW"/>
</dbReference>